<dbReference type="AlphaFoldDB" id="A0A336LHU8"/>
<sequence length="449" mass="51747">MDLTSLSGKTVRIYLRRYNNSISYKIARHACGSIDIHDPAQAKIISLGSDENGKERTAVLVKSFNEEHQQENEEARLLTFDLGPYMKYFNVTSENGDPKIFYDTIEFEHGTCNTTINVTDMKTRFNLFKVVEIKAITGTCHSFKHLEHVTEYKYCPYASKEIVGIDASNMITYDKEWKEFKTVEKMTRIDVLKDGEVRSLQNELKLRNIGYFPLTRNEKGEEELAEDIHRLCNSFSGGSNNMDFRRHPNSVSYKLSNYGCGVVNIHDPKQAEIIDFGNGKSGIRVKALSEKHQREDDQTKLVTFNLDPYMKYVDIGSENTKQFYDEIKFDHGTCNSTINVTRVPRDRISVEIKAINETCHSIHHLENDSSYKYCPYAEKKINGIGGVIKFTYDEKAKIIWNVQKIIYIEVFDRDKGIKALNKDISMEFDGTQYLKTNSKGVKELREDIQ</sequence>
<name>A0A336LHU8_CULSO</name>
<evidence type="ECO:0000313" key="2">
    <source>
        <dbReference type="EMBL" id="SSX17340.1"/>
    </source>
</evidence>
<reference evidence="2" key="2">
    <citation type="submission" date="2018-07" db="EMBL/GenBank/DDBJ databases">
        <authorList>
            <person name="Quirk P.G."/>
            <person name="Krulwich T.A."/>
        </authorList>
    </citation>
    <scope>NUCLEOTIDE SEQUENCE</scope>
</reference>
<organism evidence="2">
    <name type="scientific">Culicoides sonorensis</name>
    <name type="common">Biting midge</name>
    <dbReference type="NCBI Taxonomy" id="179676"/>
    <lineage>
        <taxon>Eukaryota</taxon>
        <taxon>Metazoa</taxon>
        <taxon>Ecdysozoa</taxon>
        <taxon>Arthropoda</taxon>
        <taxon>Hexapoda</taxon>
        <taxon>Insecta</taxon>
        <taxon>Pterygota</taxon>
        <taxon>Neoptera</taxon>
        <taxon>Endopterygota</taxon>
        <taxon>Diptera</taxon>
        <taxon>Nematocera</taxon>
        <taxon>Chironomoidea</taxon>
        <taxon>Ceratopogonidae</taxon>
        <taxon>Ceratopogoninae</taxon>
        <taxon>Culicoides</taxon>
        <taxon>Monoculicoides</taxon>
    </lineage>
</organism>
<dbReference type="EMBL" id="UFQT01000005">
    <property type="protein sequence ID" value="SSX17340.1"/>
    <property type="molecule type" value="Genomic_DNA"/>
</dbReference>
<reference evidence="1" key="1">
    <citation type="submission" date="2018-04" db="EMBL/GenBank/DDBJ databases">
        <authorList>
            <person name="Go L.Y."/>
            <person name="Mitchell J.A."/>
        </authorList>
    </citation>
    <scope>NUCLEOTIDE SEQUENCE</scope>
    <source>
        <tissue evidence="1">Whole organism</tissue>
    </source>
</reference>
<accession>A0A336LHU8</accession>
<gene>
    <name evidence="2" type="primary">CSON012563</name>
</gene>
<dbReference type="EMBL" id="UFQS01000005">
    <property type="protein sequence ID" value="SSW96953.1"/>
    <property type="molecule type" value="Genomic_DNA"/>
</dbReference>
<proteinExistence type="predicted"/>
<dbReference type="VEuPathDB" id="VectorBase:CSON012563"/>
<protein>
    <submittedName>
        <fullName evidence="2">CSON012563 protein</fullName>
    </submittedName>
</protein>
<evidence type="ECO:0000313" key="1">
    <source>
        <dbReference type="EMBL" id="SSW96953.1"/>
    </source>
</evidence>